<dbReference type="Proteomes" id="UP001556040">
    <property type="component" value="Unassembled WGS sequence"/>
</dbReference>
<dbReference type="GO" id="GO:0005524">
    <property type="term" value="F:ATP binding"/>
    <property type="evidence" value="ECO:0007669"/>
    <property type="project" value="UniProtKB-KW"/>
</dbReference>
<dbReference type="InterPro" id="IPR017871">
    <property type="entry name" value="ABC_transporter-like_CS"/>
</dbReference>
<comment type="caution">
    <text evidence="5">The sequence shown here is derived from an EMBL/GenBank/DDBJ whole genome shotgun (WGS) entry which is preliminary data.</text>
</comment>
<dbReference type="Pfam" id="PF00005">
    <property type="entry name" value="ABC_tran"/>
    <property type="match status" value="1"/>
</dbReference>
<accession>A0ABV3Q6I8</accession>
<dbReference type="InterPro" id="IPR003439">
    <property type="entry name" value="ABC_transporter-like_ATP-bd"/>
</dbReference>
<reference evidence="5 6" key="1">
    <citation type="journal article" date="1979" name="Int. J. Syst. Evol. Microbiol.">
        <title>Bacillus globisporus subsp. marinus subsp. nov.</title>
        <authorList>
            <person name="Liu H."/>
        </authorList>
    </citation>
    <scope>NUCLEOTIDE SEQUENCE [LARGE SCALE GENOMIC DNA]</scope>
    <source>
        <strain evidence="5 6">DSM 1297</strain>
    </source>
</reference>
<dbReference type="Gene3D" id="2.40.50.100">
    <property type="match status" value="1"/>
</dbReference>
<proteinExistence type="predicted"/>
<keyword evidence="6" id="KW-1185">Reference proteome</keyword>
<dbReference type="PROSITE" id="PS00211">
    <property type="entry name" value="ABC_TRANSPORTER_1"/>
    <property type="match status" value="1"/>
</dbReference>
<keyword evidence="1" id="KW-0813">Transport</keyword>
<evidence type="ECO:0000313" key="5">
    <source>
        <dbReference type="EMBL" id="MEW9502967.1"/>
    </source>
</evidence>
<dbReference type="SUPFAM" id="SSF50331">
    <property type="entry name" value="MOP-like"/>
    <property type="match status" value="1"/>
</dbReference>
<dbReference type="InterPro" id="IPR008995">
    <property type="entry name" value="Mo/tungstate-bd_C_term_dom"/>
</dbReference>
<evidence type="ECO:0000256" key="1">
    <source>
        <dbReference type="ARBA" id="ARBA00022448"/>
    </source>
</evidence>
<dbReference type="InterPro" id="IPR027417">
    <property type="entry name" value="P-loop_NTPase"/>
</dbReference>
<dbReference type="InterPro" id="IPR013611">
    <property type="entry name" value="Transp-assoc_OB_typ2"/>
</dbReference>
<dbReference type="RefSeq" id="WP_367780454.1">
    <property type="nucleotide sequence ID" value="NZ_JBFMIA010000019.1"/>
</dbReference>
<dbReference type="InterPro" id="IPR050093">
    <property type="entry name" value="ABC_SmlMolc_Importer"/>
</dbReference>
<dbReference type="PROSITE" id="PS50893">
    <property type="entry name" value="ABC_TRANSPORTER_2"/>
    <property type="match status" value="1"/>
</dbReference>
<dbReference type="SMART" id="SM00382">
    <property type="entry name" value="AAA"/>
    <property type="match status" value="1"/>
</dbReference>
<name>A0ABV3Q6I8_9BACL</name>
<dbReference type="PANTHER" id="PTHR42781">
    <property type="entry name" value="SPERMIDINE/PUTRESCINE IMPORT ATP-BINDING PROTEIN POTA"/>
    <property type="match status" value="1"/>
</dbReference>
<dbReference type="EMBL" id="JBFMIA010000019">
    <property type="protein sequence ID" value="MEW9502967.1"/>
    <property type="molecule type" value="Genomic_DNA"/>
</dbReference>
<keyword evidence="3 5" id="KW-0067">ATP-binding</keyword>
<keyword evidence="2" id="KW-0547">Nucleotide-binding</keyword>
<gene>
    <name evidence="5" type="ORF">AB1471_14330</name>
</gene>
<sequence>MGSVKINNLTKEFNDVKALKDINLDIQEGEFFALLGPSGCGKTTTMRCIAGFENPTMGEILIGDKKVKDIPANKRNCGMVFQSYALFPHFNVFENVAYSLNIKELNNSNVFSKLGIYARLLNRKFGKPPKHIEEKVMEILDYVELTPYVNRLTSELSGGQQQRVALARALVMEPAVLLMDEPLSNLDQKLRHSMRNTIRRIQQDLGITTIFVTHDQEEAMSMADRVAVMDHGEVIQIGTPTDIYSHPKSSFIANFVGTSNVLKGKVIKRDTNETTVQGNGFTLRSIANPKKEEVDMIIRPEHIQVFLMDTDVSNEFNNTMNGKILVSTYLGSIVRYDIQVNDYTLVADATYSSGANILKEGTPVKLVIDSERVLLI</sequence>
<feature type="domain" description="ABC transporter" evidence="4">
    <location>
        <begin position="4"/>
        <end position="256"/>
    </location>
</feature>
<evidence type="ECO:0000256" key="3">
    <source>
        <dbReference type="ARBA" id="ARBA00022840"/>
    </source>
</evidence>
<evidence type="ECO:0000313" key="6">
    <source>
        <dbReference type="Proteomes" id="UP001556040"/>
    </source>
</evidence>
<dbReference type="SUPFAM" id="SSF52540">
    <property type="entry name" value="P-loop containing nucleoside triphosphate hydrolases"/>
    <property type="match status" value="1"/>
</dbReference>
<dbReference type="InterPro" id="IPR003593">
    <property type="entry name" value="AAA+_ATPase"/>
</dbReference>
<dbReference type="Gene3D" id="3.40.50.300">
    <property type="entry name" value="P-loop containing nucleotide triphosphate hydrolases"/>
    <property type="match status" value="1"/>
</dbReference>
<organism evidence="5 6">
    <name type="scientific">Jeotgalibacillus marinus</name>
    <dbReference type="NCBI Taxonomy" id="86667"/>
    <lineage>
        <taxon>Bacteria</taxon>
        <taxon>Bacillati</taxon>
        <taxon>Bacillota</taxon>
        <taxon>Bacilli</taxon>
        <taxon>Bacillales</taxon>
        <taxon>Caryophanaceae</taxon>
        <taxon>Jeotgalibacillus</taxon>
    </lineage>
</organism>
<evidence type="ECO:0000259" key="4">
    <source>
        <dbReference type="PROSITE" id="PS50893"/>
    </source>
</evidence>
<dbReference type="Pfam" id="PF08402">
    <property type="entry name" value="TOBE_2"/>
    <property type="match status" value="1"/>
</dbReference>
<protein>
    <submittedName>
        <fullName evidence="5">ABC transporter ATP-binding protein</fullName>
    </submittedName>
</protein>
<evidence type="ECO:0000256" key="2">
    <source>
        <dbReference type="ARBA" id="ARBA00022741"/>
    </source>
</evidence>
<dbReference type="PANTHER" id="PTHR42781:SF4">
    <property type="entry name" value="SPERMIDINE_PUTRESCINE IMPORT ATP-BINDING PROTEIN POTA"/>
    <property type="match status" value="1"/>
</dbReference>